<name>A0A933IAR5_UNCT6</name>
<reference evidence="1" key="1">
    <citation type="submission" date="2020-07" db="EMBL/GenBank/DDBJ databases">
        <title>Huge and variable diversity of episymbiotic CPR bacteria and DPANN archaea in groundwater ecosystems.</title>
        <authorList>
            <person name="He C.Y."/>
            <person name="Keren R."/>
            <person name="Whittaker M."/>
            <person name="Farag I.F."/>
            <person name="Doudna J."/>
            <person name="Cate J.H.D."/>
            <person name="Banfield J.F."/>
        </authorList>
    </citation>
    <scope>NUCLEOTIDE SEQUENCE</scope>
    <source>
        <strain evidence="1">NC_groundwater_1520_Pr4_B-0.1um_53_5</strain>
    </source>
</reference>
<evidence type="ECO:0000313" key="2">
    <source>
        <dbReference type="Proteomes" id="UP000736328"/>
    </source>
</evidence>
<organism evidence="1 2">
    <name type="scientific">candidate division TA06 bacterium</name>
    <dbReference type="NCBI Taxonomy" id="2250710"/>
    <lineage>
        <taxon>Bacteria</taxon>
        <taxon>Bacteria division TA06</taxon>
    </lineage>
</organism>
<dbReference type="InterPro" id="IPR036583">
    <property type="entry name" value="23S_rRNA_IVS_sf"/>
</dbReference>
<dbReference type="Proteomes" id="UP000736328">
    <property type="component" value="Unassembled WGS sequence"/>
</dbReference>
<dbReference type="SUPFAM" id="SSF158446">
    <property type="entry name" value="IVS-encoded protein-like"/>
    <property type="match status" value="1"/>
</dbReference>
<dbReference type="NCBIfam" id="TIGR02436">
    <property type="entry name" value="four helix bundle protein"/>
    <property type="match status" value="1"/>
</dbReference>
<dbReference type="EMBL" id="JACQXR010000050">
    <property type="protein sequence ID" value="MBI4726417.1"/>
    <property type="molecule type" value="Genomic_DNA"/>
</dbReference>
<proteinExistence type="predicted"/>
<gene>
    <name evidence="1" type="ORF">HY768_04195</name>
</gene>
<dbReference type="InterPro" id="IPR012657">
    <property type="entry name" value="23S_rRNA-intervening_sequence"/>
</dbReference>
<dbReference type="Pfam" id="PF05635">
    <property type="entry name" value="23S_rRNA_IVP"/>
    <property type="match status" value="1"/>
</dbReference>
<evidence type="ECO:0000313" key="1">
    <source>
        <dbReference type="EMBL" id="MBI4726417.1"/>
    </source>
</evidence>
<protein>
    <submittedName>
        <fullName evidence="1">Four helix bundle protein</fullName>
    </submittedName>
</protein>
<accession>A0A933IAR5</accession>
<dbReference type="AlphaFoldDB" id="A0A933IAR5"/>
<sequence>MDESQVKKVKSFEPFNCLESRQRCTQICLPYRKSITRLRKNSLVSQIKRTVVSITANIAEGYGRYHQNIQYCRQSRGSLSLR</sequence>
<comment type="caution">
    <text evidence="1">The sequence shown here is derived from an EMBL/GenBank/DDBJ whole genome shotgun (WGS) entry which is preliminary data.</text>
</comment>
<dbReference type="Gene3D" id="1.20.1440.60">
    <property type="entry name" value="23S rRNA-intervening sequence"/>
    <property type="match status" value="1"/>
</dbReference>